<protein>
    <submittedName>
        <fullName evidence="1">Enoyl-ACP reductase-like protein</fullName>
    </submittedName>
</protein>
<dbReference type="AlphaFoldDB" id="A0A562U4W1"/>
<proteinExistence type="predicted"/>
<name>A0A562U4W1_9SPHI</name>
<evidence type="ECO:0000313" key="2">
    <source>
        <dbReference type="Proteomes" id="UP000317010"/>
    </source>
</evidence>
<gene>
    <name evidence="1" type="ORF">JN11_02133</name>
</gene>
<sequence length="73" mass="7852">MGGFIENLANGKGITTDEVEKQFFQTMRPTSLLRRFIEPDEIASLVTYLASDLSIATNGAAVRADGGVIKSAF</sequence>
<organism evidence="1 2">
    <name type="scientific">Mucilaginibacter frigoritolerans</name>
    <dbReference type="NCBI Taxonomy" id="652788"/>
    <lineage>
        <taxon>Bacteria</taxon>
        <taxon>Pseudomonadati</taxon>
        <taxon>Bacteroidota</taxon>
        <taxon>Sphingobacteriia</taxon>
        <taxon>Sphingobacteriales</taxon>
        <taxon>Sphingobacteriaceae</taxon>
        <taxon>Mucilaginibacter</taxon>
    </lineage>
</organism>
<reference evidence="1 2" key="1">
    <citation type="submission" date="2019-07" db="EMBL/GenBank/DDBJ databases">
        <title>Genomic Encyclopedia of Archaeal and Bacterial Type Strains, Phase II (KMG-II): from individual species to whole genera.</title>
        <authorList>
            <person name="Goeker M."/>
        </authorList>
    </citation>
    <scope>NUCLEOTIDE SEQUENCE [LARGE SCALE GENOMIC DNA]</scope>
    <source>
        <strain evidence="1 2">ATCC BAA-1854</strain>
    </source>
</reference>
<dbReference type="Pfam" id="PF13561">
    <property type="entry name" value="adh_short_C2"/>
    <property type="match status" value="1"/>
</dbReference>
<dbReference type="EMBL" id="VLLI01000005">
    <property type="protein sequence ID" value="TWJ00873.1"/>
    <property type="molecule type" value="Genomic_DNA"/>
</dbReference>
<dbReference type="InterPro" id="IPR036291">
    <property type="entry name" value="NAD(P)-bd_dom_sf"/>
</dbReference>
<keyword evidence="2" id="KW-1185">Reference proteome</keyword>
<evidence type="ECO:0000313" key="1">
    <source>
        <dbReference type="EMBL" id="TWJ00873.1"/>
    </source>
</evidence>
<dbReference type="InterPro" id="IPR002347">
    <property type="entry name" value="SDR_fam"/>
</dbReference>
<dbReference type="RefSeq" id="WP_262713279.1">
    <property type="nucleotide sequence ID" value="NZ_VLLI01000005.1"/>
</dbReference>
<comment type="caution">
    <text evidence="1">The sequence shown here is derived from an EMBL/GenBank/DDBJ whole genome shotgun (WGS) entry which is preliminary data.</text>
</comment>
<accession>A0A562U4W1</accession>
<dbReference type="Gene3D" id="3.40.50.720">
    <property type="entry name" value="NAD(P)-binding Rossmann-like Domain"/>
    <property type="match status" value="1"/>
</dbReference>
<dbReference type="SUPFAM" id="SSF51735">
    <property type="entry name" value="NAD(P)-binding Rossmann-fold domains"/>
    <property type="match status" value="1"/>
</dbReference>
<dbReference type="Proteomes" id="UP000317010">
    <property type="component" value="Unassembled WGS sequence"/>
</dbReference>